<evidence type="ECO:0000313" key="1">
    <source>
        <dbReference type="EMBL" id="SHF43791.1"/>
    </source>
</evidence>
<dbReference type="AlphaFoldDB" id="A0A1M5BMR1"/>
<accession>A0A1M5BMR1</accession>
<dbReference type="STRING" id="1346286.SAMN05444362_106126"/>
<dbReference type="EMBL" id="FQUC01000006">
    <property type="protein sequence ID" value="SHF43791.1"/>
    <property type="molecule type" value="Genomic_DNA"/>
</dbReference>
<proteinExistence type="predicted"/>
<organism evidence="1 2">
    <name type="scientific">Dysgonomonas macrotermitis</name>
    <dbReference type="NCBI Taxonomy" id="1346286"/>
    <lineage>
        <taxon>Bacteria</taxon>
        <taxon>Pseudomonadati</taxon>
        <taxon>Bacteroidota</taxon>
        <taxon>Bacteroidia</taxon>
        <taxon>Bacteroidales</taxon>
        <taxon>Dysgonomonadaceae</taxon>
        <taxon>Dysgonomonas</taxon>
    </lineage>
</organism>
<keyword evidence="2" id="KW-1185">Reference proteome</keyword>
<dbReference type="Proteomes" id="UP000184480">
    <property type="component" value="Unassembled WGS sequence"/>
</dbReference>
<gene>
    <name evidence="1" type="ORF">SAMN05444362_106126</name>
</gene>
<reference evidence="2" key="1">
    <citation type="submission" date="2016-11" db="EMBL/GenBank/DDBJ databases">
        <authorList>
            <person name="Varghese N."/>
            <person name="Submissions S."/>
        </authorList>
    </citation>
    <scope>NUCLEOTIDE SEQUENCE [LARGE SCALE GENOMIC DNA]</scope>
    <source>
        <strain evidence="2">DSM 27370</strain>
    </source>
</reference>
<sequence length="48" mass="5805">MNVMKLTFRVLFYLRKNAFRKYGESQKSHEIIVIYNTKTKKHSLNTLN</sequence>
<protein>
    <submittedName>
        <fullName evidence="1">Uncharacterized protein</fullName>
    </submittedName>
</protein>
<evidence type="ECO:0000313" key="2">
    <source>
        <dbReference type="Proteomes" id="UP000184480"/>
    </source>
</evidence>
<name>A0A1M5BMR1_9BACT</name>